<sequence>MRAATIVRTSINKRIAALSPVAEPPLIGETPEHEDNGDGTSSAEMEREREGGRGAEDEHGESV</sequence>
<feature type="region of interest" description="Disordered" evidence="1">
    <location>
        <begin position="21"/>
        <end position="63"/>
    </location>
</feature>
<proteinExistence type="predicted"/>
<name>A0AAN7MAK3_TRANT</name>
<comment type="caution">
    <text evidence="2">The sequence shown here is derived from an EMBL/GenBank/DDBJ whole genome shotgun (WGS) entry which is preliminary data.</text>
</comment>
<organism evidence="2 3">
    <name type="scientific">Trapa natans</name>
    <name type="common">Water chestnut</name>
    <dbReference type="NCBI Taxonomy" id="22666"/>
    <lineage>
        <taxon>Eukaryota</taxon>
        <taxon>Viridiplantae</taxon>
        <taxon>Streptophyta</taxon>
        <taxon>Embryophyta</taxon>
        <taxon>Tracheophyta</taxon>
        <taxon>Spermatophyta</taxon>
        <taxon>Magnoliopsida</taxon>
        <taxon>eudicotyledons</taxon>
        <taxon>Gunneridae</taxon>
        <taxon>Pentapetalae</taxon>
        <taxon>rosids</taxon>
        <taxon>malvids</taxon>
        <taxon>Myrtales</taxon>
        <taxon>Lythraceae</taxon>
        <taxon>Trapa</taxon>
    </lineage>
</organism>
<keyword evidence="3" id="KW-1185">Reference proteome</keyword>
<evidence type="ECO:0000313" key="3">
    <source>
        <dbReference type="Proteomes" id="UP001346149"/>
    </source>
</evidence>
<gene>
    <name evidence="2" type="ORF">SAY86_021799</name>
</gene>
<reference evidence="2 3" key="1">
    <citation type="journal article" date="2023" name="Hortic Res">
        <title>Pangenome of water caltrop reveals structural variations and asymmetric subgenome divergence after allopolyploidization.</title>
        <authorList>
            <person name="Zhang X."/>
            <person name="Chen Y."/>
            <person name="Wang L."/>
            <person name="Yuan Y."/>
            <person name="Fang M."/>
            <person name="Shi L."/>
            <person name="Lu R."/>
            <person name="Comes H.P."/>
            <person name="Ma Y."/>
            <person name="Chen Y."/>
            <person name="Huang G."/>
            <person name="Zhou Y."/>
            <person name="Zheng Z."/>
            <person name="Qiu Y."/>
        </authorList>
    </citation>
    <scope>NUCLEOTIDE SEQUENCE [LARGE SCALE GENOMIC DNA]</scope>
    <source>
        <strain evidence="2">F231</strain>
    </source>
</reference>
<evidence type="ECO:0000256" key="1">
    <source>
        <dbReference type="SAM" id="MobiDB-lite"/>
    </source>
</evidence>
<dbReference type="AlphaFoldDB" id="A0AAN7MAK3"/>
<dbReference type="EMBL" id="JAXQNO010000003">
    <property type="protein sequence ID" value="KAK4801312.1"/>
    <property type="molecule type" value="Genomic_DNA"/>
</dbReference>
<dbReference type="Proteomes" id="UP001346149">
    <property type="component" value="Unassembled WGS sequence"/>
</dbReference>
<feature type="compositionally biased region" description="Basic and acidic residues" evidence="1">
    <location>
        <begin position="44"/>
        <end position="63"/>
    </location>
</feature>
<accession>A0AAN7MAK3</accession>
<protein>
    <submittedName>
        <fullName evidence="2">Uncharacterized protein</fullName>
    </submittedName>
</protein>
<evidence type="ECO:0000313" key="2">
    <source>
        <dbReference type="EMBL" id="KAK4801312.1"/>
    </source>
</evidence>